<evidence type="ECO:0000256" key="3">
    <source>
        <dbReference type="ARBA" id="ARBA00022705"/>
    </source>
</evidence>
<feature type="domain" description="LexA repressor DNA-binding" evidence="16">
    <location>
        <begin position="63"/>
        <end position="125"/>
    </location>
</feature>
<reference evidence="17 18" key="1">
    <citation type="submission" date="2023-10" db="EMBL/GenBank/DDBJ databases">
        <title>Sorlinia euscelidii gen. nov., sp. nov., an acetic acid bacteria isolated from the gut of Euscelidius variegatus emitter.</title>
        <authorList>
            <person name="Michoud G."/>
            <person name="Marasco R."/>
            <person name="Seferji K."/>
            <person name="Gonella E."/>
            <person name="Garuglieri E."/>
            <person name="Alma A."/>
            <person name="Mapelli F."/>
            <person name="Borin S."/>
            <person name="Daffonchio D."/>
            <person name="Crotti E."/>
        </authorList>
    </citation>
    <scope>NUCLEOTIDE SEQUENCE [LARGE SCALE GENOMIC DNA]</scope>
    <source>
        <strain evidence="17 18">EV16P</strain>
    </source>
</reference>
<feature type="site" description="Cleavage; by autolysis" evidence="12">
    <location>
        <begin position="180"/>
        <end position="181"/>
    </location>
</feature>
<evidence type="ECO:0000259" key="16">
    <source>
        <dbReference type="Pfam" id="PF01726"/>
    </source>
</evidence>
<dbReference type="NCBIfam" id="TIGR00498">
    <property type="entry name" value="lexA"/>
    <property type="match status" value="1"/>
</dbReference>
<dbReference type="EMBL" id="JAWJZY010000003">
    <property type="protein sequence ID" value="MEE8658963.1"/>
    <property type="molecule type" value="Genomic_DNA"/>
</dbReference>
<dbReference type="InterPro" id="IPR036388">
    <property type="entry name" value="WH-like_DNA-bd_sf"/>
</dbReference>
<dbReference type="Proteomes" id="UP001312908">
    <property type="component" value="Unassembled WGS sequence"/>
</dbReference>
<dbReference type="SUPFAM" id="SSF51306">
    <property type="entry name" value="LexA/Signal peptidase"/>
    <property type="match status" value="1"/>
</dbReference>
<accession>A0ABU7U3Z1</accession>
<keyword evidence="10 12" id="KW-0234">DNA repair</keyword>
<evidence type="ECO:0000256" key="10">
    <source>
        <dbReference type="ARBA" id="ARBA00023204"/>
    </source>
</evidence>
<evidence type="ECO:0000256" key="14">
    <source>
        <dbReference type="SAM" id="MobiDB-lite"/>
    </source>
</evidence>
<keyword evidence="2 12" id="KW-0678">Repressor</keyword>
<comment type="function">
    <text evidence="12">Represses a number of genes involved in the response to DNA damage (SOS response), including recA and lexA. In the presence of single-stranded DNA, RecA interacts with LexA causing an autocatalytic cleavage which disrupts the DNA-binding part of LexA, leading to derepression of the SOS regulon and eventually DNA repair.</text>
</comment>
<dbReference type="HAMAP" id="MF_00015">
    <property type="entry name" value="LexA"/>
    <property type="match status" value="1"/>
</dbReference>
<comment type="similarity">
    <text evidence="1 12 13">Belongs to the peptidase S24 family.</text>
</comment>
<keyword evidence="3 12" id="KW-0235">DNA replication</keyword>
<dbReference type="PANTHER" id="PTHR33516">
    <property type="entry name" value="LEXA REPRESSOR"/>
    <property type="match status" value="1"/>
</dbReference>
<evidence type="ECO:0000256" key="5">
    <source>
        <dbReference type="ARBA" id="ARBA00022801"/>
    </source>
</evidence>
<evidence type="ECO:0000256" key="1">
    <source>
        <dbReference type="ARBA" id="ARBA00007484"/>
    </source>
</evidence>
<dbReference type="Gene3D" id="2.10.109.10">
    <property type="entry name" value="Umud Fragment, subunit A"/>
    <property type="match status" value="1"/>
</dbReference>
<evidence type="ECO:0000256" key="7">
    <source>
        <dbReference type="ARBA" id="ARBA00023015"/>
    </source>
</evidence>
<keyword evidence="9 12" id="KW-0804">Transcription</keyword>
<feature type="active site" description="For autocatalytic cleavage activity" evidence="12">
    <location>
        <position position="253"/>
    </location>
</feature>
<dbReference type="InterPro" id="IPR015927">
    <property type="entry name" value="Peptidase_S24_S26A/B/C"/>
</dbReference>
<keyword evidence="11 12" id="KW-0742">SOS response</keyword>
<feature type="domain" description="Peptidase S24/S26A/S26B/S26C" evidence="15">
    <location>
        <begin position="173"/>
        <end position="287"/>
    </location>
</feature>
<dbReference type="Gene3D" id="1.10.10.10">
    <property type="entry name" value="Winged helix-like DNA-binding domain superfamily/Winged helix DNA-binding domain"/>
    <property type="match status" value="1"/>
</dbReference>
<keyword evidence="8 12" id="KW-0238">DNA-binding</keyword>
<evidence type="ECO:0000256" key="13">
    <source>
        <dbReference type="RuleBase" id="RU003991"/>
    </source>
</evidence>
<evidence type="ECO:0000256" key="6">
    <source>
        <dbReference type="ARBA" id="ARBA00022813"/>
    </source>
</evidence>
<dbReference type="PRINTS" id="PR00726">
    <property type="entry name" value="LEXASERPTASE"/>
</dbReference>
<dbReference type="EC" id="3.4.21.88" evidence="12"/>
<dbReference type="Pfam" id="PF00717">
    <property type="entry name" value="Peptidase_S24"/>
    <property type="match status" value="1"/>
</dbReference>
<evidence type="ECO:0000256" key="11">
    <source>
        <dbReference type="ARBA" id="ARBA00023236"/>
    </source>
</evidence>
<dbReference type="InterPro" id="IPR039418">
    <property type="entry name" value="LexA-like"/>
</dbReference>
<organism evidence="17 18">
    <name type="scientific">Sorlinia euscelidii</name>
    <dbReference type="NCBI Taxonomy" id="3081148"/>
    <lineage>
        <taxon>Bacteria</taxon>
        <taxon>Pseudomonadati</taxon>
        <taxon>Pseudomonadota</taxon>
        <taxon>Alphaproteobacteria</taxon>
        <taxon>Acetobacterales</taxon>
        <taxon>Acetobacteraceae</taxon>
        <taxon>Sorlinia</taxon>
    </lineage>
</organism>
<dbReference type="InterPro" id="IPR006197">
    <property type="entry name" value="Peptidase_S24_LexA"/>
</dbReference>
<evidence type="ECO:0000259" key="15">
    <source>
        <dbReference type="Pfam" id="PF00717"/>
    </source>
</evidence>
<sequence>MVASSDCVHKCFEVGATSSFNVSASLKTKIFLTRLRNTATNFKKNKMETEAPRCVSIPARVTMLTRKQHQLLTFIDDYLHRTGFSPSFDEMKVAIGLHSKSGIHRLVTALEERGFIRRHHQRARALEVLKSPPRPAGKIVPLTPHGLQSRENVSPPVPTASAKPPLTGSVEIPVYGRIAAGVPIEAVKDTGETAMVPASMLGRGQYYALIVAGDSMEGAGIMDADTVIIQETPSAENGQIVVALIDGEEVTLKRLRKRGPSIALEAANPRYETRILPAERVTIQGVLTSLLRKY</sequence>
<keyword evidence="7 12" id="KW-0805">Transcription regulation</keyword>
<feature type="region of interest" description="Disordered" evidence="14">
    <location>
        <begin position="137"/>
        <end position="164"/>
    </location>
</feature>
<keyword evidence="4 12" id="KW-0227">DNA damage</keyword>
<evidence type="ECO:0000256" key="9">
    <source>
        <dbReference type="ARBA" id="ARBA00023163"/>
    </source>
</evidence>
<gene>
    <name evidence="12 17" type="primary">lexA</name>
    <name evidence="17" type="ORF">DOFOFD_08060</name>
</gene>
<evidence type="ECO:0000256" key="8">
    <source>
        <dbReference type="ARBA" id="ARBA00023125"/>
    </source>
</evidence>
<comment type="caution">
    <text evidence="17">The sequence shown here is derived from an EMBL/GenBank/DDBJ whole genome shotgun (WGS) entry which is preliminary data.</text>
</comment>
<keyword evidence="18" id="KW-1185">Reference proteome</keyword>
<evidence type="ECO:0000256" key="2">
    <source>
        <dbReference type="ARBA" id="ARBA00022491"/>
    </source>
</evidence>
<protein>
    <recommendedName>
        <fullName evidence="12">LexA repressor</fullName>
        <ecNumber evidence="12">3.4.21.88</ecNumber>
    </recommendedName>
</protein>
<dbReference type="InterPro" id="IPR006199">
    <property type="entry name" value="LexA_DNA-bd_dom"/>
</dbReference>
<comment type="catalytic activity">
    <reaction evidence="12">
        <text>Hydrolysis of Ala-|-Gly bond in repressor LexA.</text>
        <dbReference type="EC" id="3.4.21.88"/>
    </reaction>
</comment>
<feature type="active site" description="For autocatalytic cleavage activity" evidence="12">
    <location>
        <position position="215"/>
    </location>
</feature>
<dbReference type="CDD" id="cd06529">
    <property type="entry name" value="S24_LexA-like"/>
    <property type="match status" value="1"/>
</dbReference>
<evidence type="ECO:0000313" key="17">
    <source>
        <dbReference type="EMBL" id="MEE8658963.1"/>
    </source>
</evidence>
<dbReference type="InterPro" id="IPR006200">
    <property type="entry name" value="LexA"/>
</dbReference>
<dbReference type="Pfam" id="PF01726">
    <property type="entry name" value="LexA_DNA_bind"/>
    <property type="match status" value="1"/>
</dbReference>
<evidence type="ECO:0000256" key="4">
    <source>
        <dbReference type="ARBA" id="ARBA00022763"/>
    </source>
</evidence>
<dbReference type="PANTHER" id="PTHR33516:SF2">
    <property type="entry name" value="LEXA REPRESSOR-RELATED"/>
    <property type="match status" value="1"/>
</dbReference>
<evidence type="ECO:0000256" key="12">
    <source>
        <dbReference type="HAMAP-Rule" id="MF_00015"/>
    </source>
</evidence>
<dbReference type="InterPro" id="IPR050077">
    <property type="entry name" value="LexA_repressor"/>
</dbReference>
<proteinExistence type="inferred from homology"/>
<comment type="subunit">
    <text evidence="12">Homodimer.</text>
</comment>
<dbReference type="SUPFAM" id="SSF46785">
    <property type="entry name" value="Winged helix' DNA-binding domain"/>
    <property type="match status" value="1"/>
</dbReference>
<feature type="DNA-binding region" description="H-T-H motif" evidence="12">
    <location>
        <begin position="88"/>
        <end position="108"/>
    </location>
</feature>
<dbReference type="InterPro" id="IPR036286">
    <property type="entry name" value="LexA/Signal_pep-like_sf"/>
</dbReference>
<keyword evidence="5 12" id="KW-0378">Hydrolase</keyword>
<name>A0ABU7U3Z1_9PROT</name>
<dbReference type="InterPro" id="IPR036390">
    <property type="entry name" value="WH_DNA-bd_sf"/>
</dbReference>
<keyword evidence="6 12" id="KW-0068">Autocatalytic cleavage</keyword>
<evidence type="ECO:0000313" key="18">
    <source>
        <dbReference type="Proteomes" id="UP001312908"/>
    </source>
</evidence>